<proteinExistence type="predicted"/>
<keyword evidence="3" id="KW-1185">Reference proteome</keyword>
<organism evidence="3 4">
    <name type="scientific">Toxocara canis</name>
    <name type="common">Canine roundworm</name>
    <dbReference type="NCBI Taxonomy" id="6265"/>
    <lineage>
        <taxon>Eukaryota</taxon>
        <taxon>Metazoa</taxon>
        <taxon>Ecdysozoa</taxon>
        <taxon>Nematoda</taxon>
        <taxon>Chromadorea</taxon>
        <taxon>Rhabditida</taxon>
        <taxon>Spirurina</taxon>
        <taxon>Ascaridomorpha</taxon>
        <taxon>Ascaridoidea</taxon>
        <taxon>Toxocaridae</taxon>
        <taxon>Toxocara</taxon>
    </lineage>
</organism>
<reference evidence="2 3" key="2">
    <citation type="submission" date="2018-11" db="EMBL/GenBank/DDBJ databases">
        <authorList>
            <consortium name="Pathogen Informatics"/>
        </authorList>
    </citation>
    <scope>NUCLEOTIDE SEQUENCE [LARGE SCALE GENOMIC DNA]</scope>
</reference>
<name>A0A183TZ71_TOXCA</name>
<feature type="region of interest" description="Disordered" evidence="1">
    <location>
        <begin position="102"/>
        <end position="133"/>
    </location>
</feature>
<reference evidence="4" key="1">
    <citation type="submission" date="2016-06" db="UniProtKB">
        <authorList>
            <consortium name="WormBaseParasite"/>
        </authorList>
    </citation>
    <scope>IDENTIFICATION</scope>
</reference>
<feature type="compositionally biased region" description="Polar residues" evidence="1">
    <location>
        <begin position="246"/>
        <end position="269"/>
    </location>
</feature>
<feature type="region of interest" description="Disordered" evidence="1">
    <location>
        <begin position="246"/>
        <end position="335"/>
    </location>
</feature>
<feature type="compositionally biased region" description="Basic and acidic residues" evidence="1">
    <location>
        <begin position="12"/>
        <end position="24"/>
    </location>
</feature>
<feature type="compositionally biased region" description="Basic and acidic residues" evidence="1">
    <location>
        <begin position="282"/>
        <end position="312"/>
    </location>
</feature>
<evidence type="ECO:0000313" key="3">
    <source>
        <dbReference type="Proteomes" id="UP000050794"/>
    </source>
</evidence>
<dbReference type="AlphaFoldDB" id="A0A183TZ71"/>
<dbReference type="EMBL" id="UYWY01001198">
    <property type="protein sequence ID" value="VDM26370.1"/>
    <property type="molecule type" value="Genomic_DNA"/>
</dbReference>
<evidence type="ECO:0000313" key="2">
    <source>
        <dbReference type="EMBL" id="VDM26370.1"/>
    </source>
</evidence>
<dbReference type="Proteomes" id="UP000050794">
    <property type="component" value="Unassembled WGS sequence"/>
</dbReference>
<gene>
    <name evidence="2" type="ORF">TCNE_LOCUS1541</name>
</gene>
<sequence>MHTATANGELRGNVKRDAIKRPSNSEDVLVVKRSKNNERNKLLTAHEDYGPVGTQPVLSNKMVVGAGTLCARTSFLEDVDARTQTKTQPRVLANDTCATQSSANGQIDAKERAATGSRVLAEDSSDEEASHKKRTVIDDEVRTTVAESVMDGDDSGGELIHRDLYDLEKRINRNHRRRLKSASDFWNTLDNENLSEITENTVLDDSIIAGPANQSRIADLETQFLLNPVLHSTQRSAHHMNLAQRRTSTAVSAGNSTTSRTAKITSSRTFKGAVEGSTVASAREKRQVLKQRERSPKGGEQKSLKEEWESQKEGAQLRSAFEADNTARANGTCEKDDSAAMLDTEMEQEEQDDNLILGLDLETIRRKLAKVVEYCDLEKHKPGYSHVSNENVTSSVGVSNISARSALATPNFKRFVKVNELLLSLNE</sequence>
<feature type="region of interest" description="Disordered" evidence="1">
    <location>
        <begin position="1"/>
        <end position="25"/>
    </location>
</feature>
<evidence type="ECO:0000256" key="1">
    <source>
        <dbReference type="SAM" id="MobiDB-lite"/>
    </source>
</evidence>
<accession>A0A183TZ71</accession>
<dbReference type="WBParaSite" id="TCNE_0000154001-mRNA-1">
    <property type="protein sequence ID" value="TCNE_0000154001-mRNA-1"/>
    <property type="gene ID" value="TCNE_0000154001"/>
</dbReference>
<evidence type="ECO:0000313" key="4">
    <source>
        <dbReference type="WBParaSite" id="TCNE_0000154001-mRNA-1"/>
    </source>
</evidence>
<protein>
    <submittedName>
        <fullName evidence="4">Rab_eff_C domain-containing protein</fullName>
    </submittedName>
</protein>